<gene>
    <name evidence="3" type="ORF">SteCoe_9835</name>
</gene>
<dbReference type="SMART" id="SM00248">
    <property type="entry name" value="ANK"/>
    <property type="match status" value="3"/>
</dbReference>
<dbReference type="PANTHER" id="PTHR24171">
    <property type="entry name" value="ANKYRIN REPEAT DOMAIN-CONTAINING PROTEIN 39-RELATED"/>
    <property type="match status" value="1"/>
</dbReference>
<dbReference type="GO" id="GO:0085020">
    <property type="term" value="P:protein K6-linked ubiquitination"/>
    <property type="evidence" value="ECO:0007669"/>
    <property type="project" value="TreeGrafter"/>
</dbReference>
<evidence type="ECO:0000313" key="3">
    <source>
        <dbReference type="EMBL" id="OMJ88252.1"/>
    </source>
</evidence>
<dbReference type="SUPFAM" id="SSF48403">
    <property type="entry name" value="Ankyrin repeat"/>
    <property type="match status" value="1"/>
</dbReference>
<keyword evidence="1" id="KW-0677">Repeat</keyword>
<dbReference type="GO" id="GO:0004842">
    <property type="term" value="F:ubiquitin-protein transferase activity"/>
    <property type="evidence" value="ECO:0007669"/>
    <property type="project" value="TreeGrafter"/>
</dbReference>
<reference evidence="3 4" key="1">
    <citation type="submission" date="2016-11" db="EMBL/GenBank/DDBJ databases">
        <title>The macronuclear genome of Stentor coeruleus: a giant cell with tiny introns.</title>
        <authorList>
            <person name="Slabodnick M."/>
            <person name="Ruby J.G."/>
            <person name="Reiff S.B."/>
            <person name="Swart E.C."/>
            <person name="Gosai S."/>
            <person name="Prabakaran S."/>
            <person name="Witkowska E."/>
            <person name="Larue G.E."/>
            <person name="Fisher S."/>
            <person name="Freeman R.M."/>
            <person name="Gunawardena J."/>
            <person name="Chu W."/>
            <person name="Stover N.A."/>
            <person name="Gregory B.D."/>
            <person name="Nowacki M."/>
            <person name="Derisi J."/>
            <person name="Roy S.W."/>
            <person name="Marshall W.F."/>
            <person name="Sood P."/>
        </authorList>
    </citation>
    <scope>NUCLEOTIDE SEQUENCE [LARGE SCALE GENOMIC DNA]</scope>
    <source>
        <strain evidence="3">WM001</strain>
    </source>
</reference>
<keyword evidence="2" id="KW-0040">ANK repeat</keyword>
<accession>A0A1R2CGU5</accession>
<evidence type="ECO:0000256" key="1">
    <source>
        <dbReference type="ARBA" id="ARBA00022737"/>
    </source>
</evidence>
<keyword evidence="4" id="KW-1185">Reference proteome</keyword>
<protein>
    <submittedName>
        <fullName evidence="3">Uncharacterized protein</fullName>
    </submittedName>
</protein>
<dbReference type="InterPro" id="IPR002110">
    <property type="entry name" value="Ankyrin_rpt"/>
</dbReference>
<organism evidence="3 4">
    <name type="scientific">Stentor coeruleus</name>
    <dbReference type="NCBI Taxonomy" id="5963"/>
    <lineage>
        <taxon>Eukaryota</taxon>
        <taxon>Sar</taxon>
        <taxon>Alveolata</taxon>
        <taxon>Ciliophora</taxon>
        <taxon>Postciliodesmatophora</taxon>
        <taxon>Heterotrichea</taxon>
        <taxon>Heterotrichida</taxon>
        <taxon>Stentoridae</taxon>
        <taxon>Stentor</taxon>
    </lineage>
</organism>
<evidence type="ECO:0000256" key="2">
    <source>
        <dbReference type="ARBA" id="ARBA00023043"/>
    </source>
</evidence>
<sequence>MQEVKVVRSMSIDYKKQSCEKLKKRHFIRYQTPDLNASTINSNTTDVPQPTNKDYFTFDQKNRKIKAPLIGEIYLGREEFHIISPKTANPPMIQKTSYHKINLSTPEIAKSFINDSKKMFISKRSYVHCLKKSIKELKSLNLQPQDYDNIEKIIPSRSYHQPHSTSFLKAIKCGAIETVRNLLRENPCLVHTYDNIGMTGLHWCALRSRTDIASILIAHRAVIDALDCAHRTPLFLAVKIGNFDVIRFYLINKADPFIIPNYKKRLIQFAKKYSILELLKKAMLYHKMLRKLPPNQRDEKWKSEMVPALMRISTIRISDFNFRKFF</sequence>
<dbReference type="Pfam" id="PF12796">
    <property type="entry name" value="Ank_2"/>
    <property type="match status" value="1"/>
</dbReference>
<dbReference type="Proteomes" id="UP000187209">
    <property type="component" value="Unassembled WGS sequence"/>
</dbReference>
<dbReference type="PANTHER" id="PTHR24171:SF8">
    <property type="entry name" value="BRCA1-ASSOCIATED RING DOMAIN PROTEIN 1"/>
    <property type="match status" value="1"/>
</dbReference>
<dbReference type="OrthoDB" id="313274at2759"/>
<dbReference type="AlphaFoldDB" id="A0A1R2CGU5"/>
<dbReference type="EMBL" id="MPUH01000155">
    <property type="protein sequence ID" value="OMJ88252.1"/>
    <property type="molecule type" value="Genomic_DNA"/>
</dbReference>
<proteinExistence type="predicted"/>
<comment type="caution">
    <text evidence="3">The sequence shown here is derived from an EMBL/GenBank/DDBJ whole genome shotgun (WGS) entry which is preliminary data.</text>
</comment>
<name>A0A1R2CGU5_9CILI</name>
<dbReference type="Gene3D" id="1.25.40.20">
    <property type="entry name" value="Ankyrin repeat-containing domain"/>
    <property type="match status" value="1"/>
</dbReference>
<dbReference type="InterPro" id="IPR036770">
    <property type="entry name" value="Ankyrin_rpt-contain_sf"/>
</dbReference>
<evidence type="ECO:0000313" key="4">
    <source>
        <dbReference type="Proteomes" id="UP000187209"/>
    </source>
</evidence>